<dbReference type="Pfam" id="PF00005">
    <property type="entry name" value="ABC_tran"/>
    <property type="match status" value="1"/>
</dbReference>
<feature type="domain" description="ABC transporter" evidence="3">
    <location>
        <begin position="1"/>
        <end position="247"/>
    </location>
</feature>
<reference evidence="4 5" key="2">
    <citation type="submission" date="2018-06" db="EMBL/GenBank/DDBJ databases">
        <title>Metagenomic assembly of (sub)arctic Cyanobacteria and their associated microbiome from non-axenic cultures.</title>
        <authorList>
            <person name="Baurain D."/>
        </authorList>
    </citation>
    <scope>NUCLEOTIDE SEQUENCE [LARGE SCALE GENOMIC DNA]</scope>
    <source>
        <strain evidence="4">ULC027bin1</strain>
    </source>
</reference>
<dbReference type="SMART" id="SM00382">
    <property type="entry name" value="AAA"/>
    <property type="match status" value="1"/>
</dbReference>
<dbReference type="GO" id="GO:0005524">
    <property type="term" value="F:ATP binding"/>
    <property type="evidence" value="ECO:0007669"/>
    <property type="project" value="UniProtKB-KW"/>
</dbReference>
<dbReference type="InterPro" id="IPR003593">
    <property type="entry name" value="AAA+_ATPase"/>
</dbReference>
<dbReference type="InterPro" id="IPR027417">
    <property type="entry name" value="P-loop_NTPase"/>
</dbReference>
<accession>A0A2W4XI85</accession>
<evidence type="ECO:0000313" key="5">
    <source>
        <dbReference type="Proteomes" id="UP000249794"/>
    </source>
</evidence>
<dbReference type="SUPFAM" id="SSF52540">
    <property type="entry name" value="P-loop containing nucleoside triphosphate hydrolases"/>
    <property type="match status" value="1"/>
</dbReference>
<dbReference type="EMBL" id="QBMP01000087">
    <property type="protein sequence ID" value="PZO55757.1"/>
    <property type="molecule type" value="Genomic_DNA"/>
</dbReference>
<keyword evidence="1" id="KW-0547">Nucleotide-binding</keyword>
<dbReference type="PROSITE" id="PS00211">
    <property type="entry name" value="ABC_TRANSPORTER_1"/>
    <property type="match status" value="1"/>
</dbReference>
<sequence length="252" mass="27253">MTCRFGSVVALQSVSLCVQQGDRVALVGPSGAGKSTLLSLLNGALSPTTGSVKVLGRSLQTLPSRQRRQLQRQVGTIYQQHHLVTNLSVIHNVNAGHLGRWPLWKALWSLLWPQQVQVAQQALAQLGLADKLYAPTDRLSGGQQQRVAMARVLVQDPAIILADEPVASVDPARSHDMMQQLLALGETSLDGHKASRNRTLLVSLHDVALARTYCDRIIGLRQGQLMFDLPSAEVTDAQLASLYELAASPHAA</sequence>
<dbReference type="AlphaFoldDB" id="A0A2W4XI85"/>
<dbReference type="GO" id="GO:0016887">
    <property type="term" value="F:ATP hydrolysis activity"/>
    <property type="evidence" value="ECO:0007669"/>
    <property type="project" value="InterPro"/>
</dbReference>
<evidence type="ECO:0000259" key="3">
    <source>
        <dbReference type="PROSITE" id="PS50893"/>
    </source>
</evidence>
<dbReference type="InterPro" id="IPR003439">
    <property type="entry name" value="ABC_transporter-like_ATP-bd"/>
</dbReference>
<dbReference type="Gene3D" id="3.40.50.300">
    <property type="entry name" value="P-loop containing nucleotide triphosphate hydrolases"/>
    <property type="match status" value="1"/>
</dbReference>
<name>A0A2W4XI85_9CYAN</name>
<comment type="caution">
    <text evidence="4">The sequence shown here is derived from an EMBL/GenBank/DDBJ whole genome shotgun (WGS) entry which is preliminary data.</text>
</comment>
<proteinExistence type="predicted"/>
<evidence type="ECO:0000256" key="1">
    <source>
        <dbReference type="ARBA" id="ARBA00022741"/>
    </source>
</evidence>
<dbReference type="GO" id="GO:0005886">
    <property type="term" value="C:plasma membrane"/>
    <property type="evidence" value="ECO:0007669"/>
    <property type="project" value="TreeGrafter"/>
</dbReference>
<reference evidence="5" key="1">
    <citation type="submission" date="2018-04" db="EMBL/GenBank/DDBJ databases">
        <authorList>
            <person name="Cornet L."/>
        </authorList>
    </citation>
    <scope>NUCLEOTIDE SEQUENCE [LARGE SCALE GENOMIC DNA]</scope>
</reference>
<dbReference type="InterPro" id="IPR017871">
    <property type="entry name" value="ABC_transporter-like_CS"/>
</dbReference>
<gene>
    <name evidence="4" type="ORF">DCF15_09975</name>
</gene>
<organism evidence="4 5">
    <name type="scientific">Phormidesmis priestleyi</name>
    <dbReference type="NCBI Taxonomy" id="268141"/>
    <lineage>
        <taxon>Bacteria</taxon>
        <taxon>Bacillati</taxon>
        <taxon>Cyanobacteriota</taxon>
        <taxon>Cyanophyceae</taxon>
        <taxon>Leptolyngbyales</taxon>
        <taxon>Leptolyngbyaceae</taxon>
        <taxon>Phormidesmis</taxon>
    </lineage>
</organism>
<dbReference type="PROSITE" id="PS50893">
    <property type="entry name" value="ABC_TRANSPORTER_2"/>
    <property type="match status" value="1"/>
</dbReference>
<dbReference type="Proteomes" id="UP000249794">
    <property type="component" value="Unassembled WGS sequence"/>
</dbReference>
<dbReference type="PANTHER" id="PTHR24220">
    <property type="entry name" value="IMPORT ATP-BINDING PROTEIN"/>
    <property type="match status" value="1"/>
</dbReference>
<dbReference type="GO" id="GO:0022857">
    <property type="term" value="F:transmembrane transporter activity"/>
    <property type="evidence" value="ECO:0007669"/>
    <property type="project" value="TreeGrafter"/>
</dbReference>
<dbReference type="InterPro" id="IPR015854">
    <property type="entry name" value="ABC_transpr_LolD-like"/>
</dbReference>
<dbReference type="PANTHER" id="PTHR24220:SF659">
    <property type="entry name" value="TRANSPORTER, PUTATIVE-RELATED"/>
    <property type="match status" value="1"/>
</dbReference>
<protein>
    <submittedName>
        <fullName evidence="4">ABC transporter ATP-binding protein</fullName>
    </submittedName>
</protein>
<keyword evidence="2 4" id="KW-0067">ATP-binding</keyword>
<evidence type="ECO:0000313" key="4">
    <source>
        <dbReference type="EMBL" id="PZO55757.1"/>
    </source>
</evidence>
<evidence type="ECO:0000256" key="2">
    <source>
        <dbReference type="ARBA" id="ARBA00022840"/>
    </source>
</evidence>